<dbReference type="GeneID" id="63761418"/>
<evidence type="ECO:0000313" key="14">
    <source>
        <dbReference type="EMBL" id="OJJ54838.1"/>
    </source>
</evidence>
<dbReference type="GO" id="GO:0016020">
    <property type="term" value="C:membrane"/>
    <property type="evidence" value="ECO:0007669"/>
    <property type="project" value="UniProtKB-SubCell"/>
</dbReference>
<evidence type="ECO:0000256" key="7">
    <source>
        <dbReference type="ARBA" id="ARBA00022989"/>
    </source>
</evidence>
<dbReference type="InterPro" id="IPR001128">
    <property type="entry name" value="Cyt_P450"/>
</dbReference>
<accession>A0A1L9T611</accession>
<evidence type="ECO:0000256" key="9">
    <source>
        <dbReference type="ARBA" id="ARBA00023004"/>
    </source>
</evidence>
<feature type="transmembrane region" description="Helical" evidence="13">
    <location>
        <begin position="71"/>
        <end position="93"/>
    </location>
</feature>
<keyword evidence="11 13" id="KW-0472">Membrane</keyword>
<dbReference type="CDD" id="cd11061">
    <property type="entry name" value="CYP67-like"/>
    <property type="match status" value="1"/>
</dbReference>
<sequence>MGATTILASLLSPEPMRAALTFLALGAAFHQFIRVGEIDNRLRPLSAFYLGGFLALCTGYVHLFSLSWPRALAGAILASLFFNCGLTASIVLYRFFFHRLGRFPGPWTAKVARLFAVAQATERTQYHLDLETMHRKYGDFVRTGPRELSINRPSAVNILGGAQSLCTKPTWYSHVSDDNTQISLNSTRDPDVHRRRRRAWDRGFSMKALPVYEPRLQHKVDVLISQIRSRIEEPLNISQWTMYLAFDVMGLVGFSKDFRQLEEGTEHAAIKELHGQMLILGILKPVPWVLTILGAIQGLVGDYGQFMTYCADRIAEKKAEWKASESKIPNDVISWLLKAIDEKDQSAPPGEQSLNEDGRLMIITGSDTTGVALANAFYYLAKHPTVYKKLQSELDAAFSKGTQTSEFNNEALRRLPYLEAVINETLRLKPAVPSGQPRETPPQGLQVDEMWIPGNTIVVVPQHVIQRDDRYFPSGADFIPERWLDAKDKMITNEEAFFPFQIGRYACVGKQLALMEMRLVIARIASEFDLSFAPGETGEAFDRDAKDTFTFTVGPLMLKFQPREPVV</sequence>
<keyword evidence="7 13" id="KW-1133">Transmembrane helix</keyword>
<name>A0A1L9T611_9EURO</name>
<keyword evidence="5 13" id="KW-0812">Transmembrane</keyword>
<evidence type="ECO:0000256" key="13">
    <source>
        <dbReference type="SAM" id="Phobius"/>
    </source>
</evidence>
<comment type="similarity">
    <text evidence="3">Belongs to the cytochrome P450 family.</text>
</comment>
<dbReference type="InterPro" id="IPR050121">
    <property type="entry name" value="Cytochrome_P450_monoxygenase"/>
</dbReference>
<evidence type="ECO:0000256" key="11">
    <source>
        <dbReference type="ARBA" id="ARBA00023136"/>
    </source>
</evidence>
<dbReference type="PRINTS" id="PR00385">
    <property type="entry name" value="P450"/>
</dbReference>
<evidence type="ECO:0000256" key="1">
    <source>
        <dbReference type="ARBA" id="ARBA00001971"/>
    </source>
</evidence>
<keyword evidence="10" id="KW-0503">Monooxygenase</keyword>
<evidence type="ECO:0000313" key="15">
    <source>
        <dbReference type="Proteomes" id="UP000184356"/>
    </source>
</evidence>
<dbReference type="Pfam" id="PF00067">
    <property type="entry name" value="p450"/>
    <property type="match status" value="1"/>
</dbReference>
<evidence type="ECO:0000256" key="2">
    <source>
        <dbReference type="ARBA" id="ARBA00004370"/>
    </source>
</evidence>
<keyword evidence="9 12" id="KW-0408">Iron</keyword>
<dbReference type="InterPro" id="IPR036396">
    <property type="entry name" value="Cyt_P450_sf"/>
</dbReference>
<feature type="transmembrane region" description="Helical" evidence="13">
    <location>
        <begin position="45"/>
        <end position="65"/>
    </location>
</feature>
<dbReference type="SUPFAM" id="SSF48264">
    <property type="entry name" value="Cytochrome P450"/>
    <property type="match status" value="1"/>
</dbReference>
<keyword evidence="4 12" id="KW-0349">Heme</keyword>
<dbReference type="PANTHER" id="PTHR24305:SF78">
    <property type="entry name" value="P450, PUTATIVE (EUROFUNG)-RELATED"/>
    <property type="match status" value="1"/>
</dbReference>
<evidence type="ECO:0000256" key="3">
    <source>
        <dbReference type="ARBA" id="ARBA00010617"/>
    </source>
</evidence>
<evidence type="ECO:0000256" key="5">
    <source>
        <dbReference type="ARBA" id="ARBA00022692"/>
    </source>
</evidence>
<evidence type="ECO:0000256" key="10">
    <source>
        <dbReference type="ARBA" id="ARBA00023033"/>
    </source>
</evidence>
<dbReference type="OrthoDB" id="6692864at2759"/>
<keyword evidence="6 12" id="KW-0479">Metal-binding</keyword>
<dbReference type="RefSeq" id="XP_040698644.1">
    <property type="nucleotide sequence ID" value="XM_040845345.1"/>
</dbReference>
<feature type="transmembrane region" description="Helical" evidence="13">
    <location>
        <begin position="16"/>
        <end position="33"/>
    </location>
</feature>
<dbReference type="Gene3D" id="1.10.630.10">
    <property type="entry name" value="Cytochrome P450"/>
    <property type="match status" value="1"/>
</dbReference>
<evidence type="ECO:0000256" key="6">
    <source>
        <dbReference type="ARBA" id="ARBA00022723"/>
    </source>
</evidence>
<gene>
    <name evidence="14" type="ORF">ASPSYDRAFT_35508</name>
</gene>
<evidence type="ECO:0000256" key="4">
    <source>
        <dbReference type="ARBA" id="ARBA00022617"/>
    </source>
</evidence>
<dbReference type="GO" id="GO:0005506">
    <property type="term" value="F:iron ion binding"/>
    <property type="evidence" value="ECO:0007669"/>
    <property type="project" value="InterPro"/>
</dbReference>
<comment type="cofactor">
    <cofactor evidence="1 12">
        <name>heme</name>
        <dbReference type="ChEBI" id="CHEBI:30413"/>
    </cofactor>
</comment>
<dbReference type="GO" id="GO:0020037">
    <property type="term" value="F:heme binding"/>
    <property type="evidence" value="ECO:0007669"/>
    <property type="project" value="InterPro"/>
</dbReference>
<dbReference type="PRINTS" id="PR00463">
    <property type="entry name" value="EP450I"/>
</dbReference>
<comment type="subcellular location">
    <subcellularLocation>
        <location evidence="2">Membrane</location>
    </subcellularLocation>
</comment>
<dbReference type="AlphaFoldDB" id="A0A1L9T611"/>
<dbReference type="GO" id="GO:0004497">
    <property type="term" value="F:monooxygenase activity"/>
    <property type="evidence" value="ECO:0007669"/>
    <property type="project" value="UniProtKB-KW"/>
</dbReference>
<dbReference type="GO" id="GO:1902181">
    <property type="term" value="P:verruculogen biosynthetic process"/>
    <property type="evidence" value="ECO:0007669"/>
    <property type="project" value="UniProtKB-ARBA"/>
</dbReference>
<dbReference type="EMBL" id="KV878594">
    <property type="protein sequence ID" value="OJJ54838.1"/>
    <property type="molecule type" value="Genomic_DNA"/>
</dbReference>
<organism evidence="14 15">
    <name type="scientific">Aspergillus sydowii CBS 593.65</name>
    <dbReference type="NCBI Taxonomy" id="1036612"/>
    <lineage>
        <taxon>Eukaryota</taxon>
        <taxon>Fungi</taxon>
        <taxon>Dikarya</taxon>
        <taxon>Ascomycota</taxon>
        <taxon>Pezizomycotina</taxon>
        <taxon>Eurotiomycetes</taxon>
        <taxon>Eurotiomycetidae</taxon>
        <taxon>Eurotiales</taxon>
        <taxon>Aspergillaceae</taxon>
        <taxon>Aspergillus</taxon>
        <taxon>Aspergillus subgen. Nidulantes</taxon>
    </lineage>
</organism>
<proteinExistence type="inferred from homology"/>
<reference evidence="15" key="1">
    <citation type="journal article" date="2017" name="Genome Biol.">
        <title>Comparative genomics reveals high biological diversity and specific adaptations in the industrially and medically important fungal genus Aspergillus.</title>
        <authorList>
            <person name="de Vries R.P."/>
            <person name="Riley R."/>
            <person name="Wiebenga A."/>
            <person name="Aguilar-Osorio G."/>
            <person name="Amillis S."/>
            <person name="Uchima C.A."/>
            <person name="Anderluh G."/>
            <person name="Asadollahi M."/>
            <person name="Askin M."/>
            <person name="Barry K."/>
            <person name="Battaglia E."/>
            <person name="Bayram O."/>
            <person name="Benocci T."/>
            <person name="Braus-Stromeyer S.A."/>
            <person name="Caldana C."/>
            <person name="Canovas D."/>
            <person name="Cerqueira G.C."/>
            <person name="Chen F."/>
            <person name="Chen W."/>
            <person name="Choi C."/>
            <person name="Clum A."/>
            <person name="Dos Santos R.A."/>
            <person name="Damasio A.R."/>
            <person name="Diallinas G."/>
            <person name="Emri T."/>
            <person name="Fekete E."/>
            <person name="Flipphi M."/>
            <person name="Freyberg S."/>
            <person name="Gallo A."/>
            <person name="Gournas C."/>
            <person name="Habgood R."/>
            <person name="Hainaut M."/>
            <person name="Harispe M.L."/>
            <person name="Henrissat B."/>
            <person name="Hilden K.S."/>
            <person name="Hope R."/>
            <person name="Hossain A."/>
            <person name="Karabika E."/>
            <person name="Karaffa L."/>
            <person name="Karanyi Z."/>
            <person name="Krasevec N."/>
            <person name="Kuo A."/>
            <person name="Kusch H."/>
            <person name="LaButti K."/>
            <person name="Lagendijk E.L."/>
            <person name="Lapidus A."/>
            <person name="Levasseur A."/>
            <person name="Lindquist E."/>
            <person name="Lipzen A."/>
            <person name="Logrieco A.F."/>
            <person name="MacCabe A."/>
            <person name="Maekelae M.R."/>
            <person name="Malavazi I."/>
            <person name="Melin P."/>
            <person name="Meyer V."/>
            <person name="Mielnichuk N."/>
            <person name="Miskei M."/>
            <person name="Molnar A.P."/>
            <person name="Mule G."/>
            <person name="Ngan C.Y."/>
            <person name="Orejas M."/>
            <person name="Orosz E."/>
            <person name="Ouedraogo J.P."/>
            <person name="Overkamp K.M."/>
            <person name="Park H.-S."/>
            <person name="Perrone G."/>
            <person name="Piumi F."/>
            <person name="Punt P.J."/>
            <person name="Ram A.F."/>
            <person name="Ramon A."/>
            <person name="Rauscher S."/>
            <person name="Record E."/>
            <person name="Riano-Pachon D.M."/>
            <person name="Robert V."/>
            <person name="Roehrig J."/>
            <person name="Ruller R."/>
            <person name="Salamov A."/>
            <person name="Salih N.S."/>
            <person name="Samson R.A."/>
            <person name="Sandor E."/>
            <person name="Sanguinetti M."/>
            <person name="Schuetze T."/>
            <person name="Sepcic K."/>
            <person name="Shelest E."/>
            <person name="Sherlock G."/>
            <person name="Sophianopoulou V."/>
            <person name="Squina F.M."/>
            <person name="Sun H."/>
            <person name="Susca A."/>
            <person name="Todd R.B."/>
            <person name="Tsang A."/>
            <person name="Unkles S.E."/>
            <person name="van de Wiele N."/>
            <person name="van Rossen-Uffink D."/>
            <person name="Oliveira J.V."/>
            <person name="Vesth T.C."/>
            <person name="Visser J."/>
            <person name="Yu J.-H."/>
            <person name="Zhou M."/>
            <person name="Andersen M.R."/>
            <person name="Archer D.B."/>
            <person name="Baker S.E."/>
            <person name="Benoit I."/>
            <person name="Brakhage A.A."/>
            <person name="Braus G.H."/>
            <person name="Fischer R."/>
            <person name="Frisvad J.C."/>
            <person name="Goldman G.H."/>
            <person name="Houbraken J."/>
            <person name="Oakley B."/>
            <person name="Pocsi I."/>
            <person name="Scazzocchio C."/>
            <person name="Seiboth B."/>
            <person name="vanKuyk P.A."/>
            <person name="Wortman J."/>
            <person name="Dyer P.S."/>
            <person name="Grigoriev I.V."/>
        </authorList>
    </citation>
    <scope>NUCLEOTIDE SEQUENCE [LARGE SCALE GENOMIC DNA]</scope>
    <source>
        <strain evidence="15">CBS 593.65</strain>
    </source>
</reference>
<dbReference type="GO" id="GO:0016705">
    <property type="term" value="F:oxidoreductase activity, acting on paired donors, with incorporation or reduction of molecular oxygen"/>
    <property type="evidence" value="ECO:0007669"/>
    <property type="project" value="InterPro"/>
</dbReference>
<keyword evidence="8" id="KW-0560">Oxidoreductase</keyword>
<dbReference type="STRING" id="1036612.A0A1L9T611"/>
<dbReference type="InterPro" id="IPR002401">
    <property type="entry name" value="Cyt_P450_E_grp-I"/>
</dbReference>
<evidence type="ECO:0000256" key="8">
    <source>
        <dbReference type="ARBA" id="ARBA00023002"/>
    </source>
</evidence>
<keyword evidence="15" id="KW-1185">Reference proteome</keyword>
<feature type="binding site" description="axial binding residue" evidence="12">
    <location>
        <position position="507"/>
    </location>
    <ligand>
        <name>heme</name>
        <dbReference type="ChEBI" id="CHEBI:30413"/>
    </ligand>
    <ligandPart>
        <name>Fe</name>
        <dbReference type="ChEBI" id="CHEBI:18248"/>
    </ligandPart>
</feature>
<evidence type="ECO:0000256" key="12">
    <source>
        <dbReference type="PIRSR" id="PIRSR602401-1"/>
    </source>
</evidence>
<dbReference type="PANTHER" id="PTHR24305">
    <property type="entry name" value="CYTOCHROME P450"/>
    <property type="match status" value="1"/>
</dbReference>
<dbReference type="Proteomes" id="UP000184356">
    <property type="component" value="Unassembled WGS sequence"/>
</dbReference>
<protein>
    <submittedName>
        <fullName evidence="14">Uncharacterized protein</fullName>
    </submittedName>
</protein>
<dbReference type="FunFam" id="1.10.630.10:FF:000063">
    <property type="entry name" value="Cytochrome P450 monooxygenase"/>
    <property type="match status" value="1"/>
</dbReference>
<dbReference type="VEuPathDB" id="FungiDB:ASPSYDRAFT_35508"/>